<accession>A0A5A7PR25</accession>
<organism evidence="10 11">
    <name type="scientific">Striga asiatica</name>
    <name type="common">Asiatic witchweed</name>
    <name type="synonym">Buchnera asiatica</name>
    <dbReference type="NCBI Taxonomy" id="4170"/>
    <lineage>
        <taxon>Eukaryota</taxon>
        <taxon>Viridiplantae</taxon>
        <taxon>Streptophyta</taxon>
        <taxon>Embryophyta</taxon>
        <taxon>Tracheophyta</taxon>
        <taxon>Spermatophyta</taxon>
        <taxon>Magnoliopsida</taxon>
        <taxon>eudicotyledons</taxon>
        <taxon>Gunneridae</taxon>
        <taxon>Pentapetalae</taxon>
        <taxon>asterids</taxon>
        <taxon>lamiids</taxon>
        <taxon>Lamiales</taxon>
        <taxon>Orobanchaceae</taxon>
        <taxon>Buchnereae</taxon>
        <taxon>Striga</taxon>
    </lineage>
</organism>
<dbReference type="SUPFAM" id="SSF57850">
    <property type="entry name" value="RING/U-box"/>
    <property type="match status" value="1"/>
</dbReference>
<evidence type="ECO:0000256" key="3">
    <source>
        <dbReference type="ARBA" id="ARBA00022723"/>
    </source>
</evidence>
<evidence type="ECO:0000256" key="6">
    <source>
        <dbReference type="ARBA" id="ARBA00022833"/>
    </source>
</evidence>
<sequence>MFLSFVLLIAAWFFVVLIFHIYSRCHARLPLESQRSCRRHVIGFGGLHPSAVNALPTFVYESKGNEPMQLECVVCLSDLEDGEMGRVMPDCRHCFHVECIDMWLQSHSSCPLCRTRVKARGAGSSVGPVENSHESVVGSGSGSSFGWIFSLPNQAIVV</sequence>
<gene>
    <name evidence="10" type="ORF">STAS_11477</name>
</gene>
<dbReference type="PROSITE" id="PS50089">
    <property type="entry name" value="ZF_RING_2"/>
    <property type="match status" value="1"/>
</dbReference>
<keyword evidence="4 8" id="KW-0863">Zinc-finger</keyword>
<dbReference type="InterPro" id="IPR001841">
    <property type="entry name" value="Znf_RING"/>
</dbReference>
<dbReference type="PANTHER" id="PTHR14155">
    <property type="entry name" value="RING FINGER DOMAIN-CONTAINING"/>
    <property type="match status" value="1"/>
</dbReference>
<dbReference type="EC" id="2.3.2.27" evidence="2"/>
<dbReference type="Proteomes" id="UP000325081">
    <property type="component" value="Unassembled WGS sequence"/>
</dbReference>
<keyword evidence="6" id="KW-0862">Zinc</keyword>
<evidence type="ECO:0000313" key="10">
    <source>
        <dbReference type="EMBL" id="GER35204.1"/>
    </source>
</evidence>
<evidence type="ECO:0000256" key="2">
    <source>
        <dbReference type="ARBA" id="ARBA00012483"/>
    </source>
</evidence>
<name>A0A5A7PR25_STRAF</name>
<dbReference type="Gene3D" id="3.30.40.10">
    <property type="entry name" value="Zinc/RING finger domain, C3HC4 (zinc finger)"/>
    <property type="match status" value="1"/>
</dbReference>
<evidence type="ECO:0000256" key="5">
    <source>
        <dbReference type="ARBA" id="ARBA00022786"/>
    </source>
</evidence>
<protein>
    <recommendedName>
        <fullName evidence="2">RING-type E3 ubiquitin transferase</fullName>
        <ecNumber evidence="2">2.3.2.27</ecNumber>
    </recommendedName>
</protein>
<keyword evidence="11" id="KW-1185">Reference proteome</keyword>
<comment type="caution">
    <text evidence="10">The sequence shown here is derived from an EMBL/GenBank/DDBJ whole genome shotgun (WGS) entry which is preliminary data.</text>
</comment>
<comment type="similarity">
    <text evidence="7">Belongs to the RING-type zinc finger family. ATL subfamily.</text>
</comment>
<evidence type="ECO:0000256" key="1">
    <source>
        <dbReference type="ARBA" id="ARBA00000900"/>
    </source>
</evidence>
<evidence type="ECO:0000256" key="4">
    <source>
        <dbReference type="ARBA" id="ARBA00022771"/>
    </source>
</evidence>
<dbReference type="PANTHER" id="PTHR14155:SF632">
    <property type="entry name" value="RING-H2 FINGER PROTEIN ATL17-RELATED"/>
    <property type="match status" value="1"/>
</dbReference>
<dbReference type="CDD" id="cd16461">
    <property type="entry name" value="RING-H2_EL5-like"/>
    <property type="match status" value="1"/>
</dbReference>
<dbReference type="GO" id="GO:0061630">
    <property type="term" value="F:ubiquitin protein ligase activity"/>
    <property type="evidence" value="ECO:0007669"/>
    <property type="project" value="UniProtKB-EC"/>
</dbReference>
<dbReference type="InterPro" id="IPR013083">
    <property type="entry name" value="Znf_RING/FYVE/PHD"/>
</dbReference>
<dbReference type="InterPro" id="IPR053238">
    <property type="entry name" value="RING-H2_zinc_finger"/>
</dbReference>
<dbReference type="OrthoDB" id="909323at2759"/>
<evidence type="ECO:0000259" key="9">
    <source>
        <dbReference type="PROSITE" id="PS50089"/>
    </source>
</evidence>
<comment type="catalytic activity">
    <reaction evidence="1">
        <text>S-ubiquitinyl-[E2 ubiquitin-conjugating enzyme]-L-cysteine + [acceptor protein]-L-lysine = [E2 ubiquitin-conjugating enzyme]-L-cysteine + N(6)-ubiquitinyl-[acceptor protein]-L-lysine.</text>
        <dbReference type="EC" id="2.3.2.27"/>
    </reaction>
</comment>
<reference evidence="11" key="1">
    <citation type="journal article" date="2019" name="Curr. Biol.">
        <title>Genome Sequence of Striga asiatica Provides Insight into the Evolution of Plant Parasitism.</title>
        <authorList>
            <person name="Yoshida S."/>
            <person name="Kim S."/>
            <person name="Wafula E.K."/>
            <person name="Tanskanen J."/>
            <person name="Kim Y.M."/>
            <person name="Honaas L."/>
            <person name="Yang Z."/>
            <person name="Spallek T."/>
            <person name="Conn C.E."/>
            <person name="Ichihashi Y."/>
            <person name="Cheong K."/>
            <person name="Cui S."/>
            <person name="Der J.P."/>
            <person name="Gundlach H."/>
            <person name="Jiao Y."/>
            <person name="Hori C."/>
            <person name="Ishida J.K."/>
            <person name="Kasahara H."/>
            <person name="Kiba T."/>
            <person name="Kim M.S."/>
            <person name="Koo N."/>
            <person name="Laohavisit A."/>
            <person name="Lee Y.H."/>
            <person name="Lumba S."/>
            <person name="McCourt P."/>
            <person name="Mortimer J.C."/>
            <person name="Mutuku J.M."/>
            <person name="Nomura T."/>
            <person name="Sasaki-Sekimoto Y."/>
            <person name="Seto Y."/>
            <person name="Wang Y."/>
            <person name="Wakatake T."/>
            <person name="Sakakibara H."/>
            <person name="Demura T."/>
            <person name="Yamaguchi S."/>
            <person name="Yoneyama K."/>
            <person name="Manabe R.I."/>
            <person name="Nelson D.C."/>
            <person name="Schulman A.H."/>
            <person name="Timko M.P."/>
            <person name="dePamphilis C.W."/>
            <person name="Choi D."/>
            <person name="Shirasu K."/>
        </authorList>
    </citation>
    <scope>NUCLEOTIDE SEQUENCE [LARGE SCALE GENOMIC DNA]</scope>
    <source>
        <strain evidence="11">cv. UVA1</strain>
    </source>
</reference>
<keyword evidence="3" id="KW-0479">Metal-binding</keyword>
<proteinExistence type="inferred from homology"/>
<dbReference type="Pfam" id="PF13639">
    <property type="entry name" value="zf-RING_2"/>
    <property type="match status" value="1"/>
</dbReference>
<feature type="domain" description="RING-type" evidence="9">
    <location>
        <begin position="72"/>
        <end position="114"/>
    </location>
</feature>
<keyword evidence="5" id="KW-0833">Ubl conjugation pathway</keyword>
<dbReference type="AlphaFoldDB" id="A0A5A7PR25"/>
<evidence type="ECO:0000313" key="11">
    <source>
        <dbReference type="Proteomes" id="UP000325081"/>
    </source>
</evidence>
<dbReference type="GO" id="GO:0008270">
    <property type="term" value="F:zinc ion binding"/>
    <property type="evidence" value="ECO:0007669"/>
    <property type="project" value="UniProtKB-KW"/>
</dbReference>
<dbReference type="SMART" id="SM00184">
    <property type="entry name" value="RING"/>
    <property type="match status" value="1"/>
</dbReference>
<evidence type="ECO:0000256" key="8">
    <source>
        <dbReference type="PROSITE-ProRule" id="PRU00175"/>
    </source>
</evidence>
<dbReference type="EMBL" id="BKCP01004960">
    <property type="protein sequence ID" value="GER35204.1"/>
    <property type="molecule type" value="Genomic_DNA"/>
</dbReference>
<evidence type="ECO:0000256" key="7">
    <source>
        <dbReference type="ARBA" id="ARBA00024209"/>
    </source>
</evidence>